<name>A0ABV7TKX8_9RHOB</name>
<evidence type="ECO:0000313" key="2">
    <source>
        <dbReference type="Proteomes" id="UP001595629"/>
    </source>
</evidence>
<sequence>MGVCTGLDAAYEWSAANAAGEDPIDSPEMQRRVWDRVIDNAERYNQPGVFTAFIGYEWTSGPGSNNLHRNVIFRDNADRTRQVVPFSAFDSDDPEDLWRYLADYEVRTGGRALAIPHNGNLSNGMMSMLETFDGEPFDAEYATARAGYEPLLEVTQSKGTGEAHPLLSPDDAFADFEIMDASNLIGTVPKTPEMLKTEYAREALKLGMAEEVRLGVNPFKFGMVGSTDNHNAIPSTREENWFGKIYYVEPSDHRKDGIFIESAVDPRFSIYDRDLGASGLAAVWATENTREAIWDAMKRREVYATSGTRLRVRVFAGWDFAESEVQLPDFAAEGYARGVPMGGDLRPGPEGASPRFMVRALRDPEGANLDRVQIIKGWVDGNGDLQERIYEVACADREIVDNACAGDVGSTVDIATATYTNDIGRGVLSGWWEDPDFDPSLRASYYVRVIQIPSPRWTAYDAPYFGVKMPEGTAITVRDRAFTSPIWYTP</sequence>
<proteinExistence type="predicted"/>
<keyword evidence="2" id="KW-1185">Reference proteome</keyword>
<dbReference type="InterPro" id="IPR022028">
    <property type="entry name" value="DUF3604"/>
</dbReference>
<protein>
    <submittedName>
        <fullName evidence="1">DUF3604 domain-containing protein</fullName>
    </submittedName>
</protein>
<organism evidence="1 2">
    <name type="scientific">Lutimaribacter marinistellae</name>
    <dbReference type="NCBI Taxonomy" id="1820329"/>
    <lineage>
        <taxon>Bacteria</taxon>
        <taxon>Pseudomonadati</taxon>
        <taxon>Pseudomonadota</taxon>
        <taxon>Alphaproteobacteria</taxon>
        <taxon>Rhodobacterales</taxon>
        <taxon>Roseobacteraceae</taxon>
        <taxon>Lutimaribacter</taxon>
    </lineage>
</organism>
<dbReference type="RefSeq" id="WP_386736924.1">
    <property type="nucleotide sequence ID" value="NZ_JBHRXI010000017.1"/>
</dbReference>
<reference evidence="2" key="1">
    <citation type="journal article" date="2019" name="Int. J. Syst. Evol. Microbiol.">
        <title>The Global Catalogue of Microorganisms (GCM) 10K type strain sequencing project: providing services to taxonomists for standard genome sequencing and annotation.</title>
        <authorList>
            <consortium name="The Broad Institute Genomics Platform"/>
            <consortium name="The Broad Institute Genome Sequencing Center for Infectious Disease"/>
            <person name="Wu L."/>
            <person name="Ma J."/>
        </authorList>
    </citation>
    <scope>NUCLEOTIDE SEQUENCE [LARGE SCALE GENOMIC DNA]</scope>
    <source>
        <strain evidence="2">KCTC 42911</strain>
    </source>
</reference>
<gene>
    <name evidence="1" type="ORF">ACFORG_18025</name>
</gene>
<dbReference type="Proteomes" id="UP001595629">
    <property type="component" value="Unassembled WGS sequence"/>
</dbReference>
<evidence type="ECO:0000313" key="1">
    <source>
        <dbReference type="EMBL" id="MFC3615656.1"/>
    </source>
</evidence>
<dbReference type="EMBL" id="JBHRXI010000017">
    <property type="protein sequence ID" value="MFC3615656.1"/>
    <property type="molecule type" value="Genomic_DNA"/>
</dbReference>
<accession>A0ABV7TKX8</accession>
<dbReference type="Pfam" id="PF12228">
    <property type="entry name" value="DUF3604"/>
    <property type="match status" value="1"/>
</dbReference>
<comment type="caution">
    <text evidence="1">The sequence shown here is derived from an EMBL/GenBank/DDBJ whole genome shotgun (WGS) entry which is preliminary data.</text>
</comment>